<dbReference type="InterPro" id="IPR020612">
    <property type="entry name" value="Methylthiotransferase_CS"/>
</dbReference>
<dbReference type="SMART" id="SM00729">
    <property type="entry name" value="Elp3"/>
    <property type="match status" value="1"/>
</dbReference>
<accession>A0A483CR78</accession>
<dbReference type="EMBL" id="PGCL01000003">
    <property type="protein sequence ID" value="TAJ43821.1"/>
    <property type="molecule type" value="Genomic_DNA"/>
</dbReference>
<dbReference type="PANTHER" id="PTHR43409:SF17">
    <property type="entry name" value="METHYLTHIOTRANSFERASE MJ0865-RELATED"/>
    <property type="match status" value="1"/>
</dbReference>
<comment type="cofactor">
    <cofactor evidence="1">
        <name>[4Fe-4S] cluster</name>
        <dbReference type="ChEBI" id="CHEBI:49883"/>
    </cofactor>
</comment>
<sequence length="369" mass="41156">MQVNWRLITAAKNSYAALYAACETEGYILRPVEAPEGDVTCYSLNSISAPLYEEEIREAACTTIVGGPHAAACPARVAEYADYVVTGEGEYALPRLLRAIESGMTGAVPGVMHRRSPFCPVDHTVFLPAYPPFSRMKGYIEISRGCPFGCAYCQTPSIFGRRMRHRPVDQIARFAAHYRDARFVTPNALAYGSDGITPRLDRVERLFRALQNNEIYFGTFPSEVRPEFVTDESLDLITRYCSNKRLHFGAQSGSDRVLRSLRRGHTVADVRRAIDAVRDHGMMPVVDFIVGLPCEEDGDQLATLDLVHEVVRRGRAHVHLFIPLPGTPMAGMRPRPLLPEVQRDLGRLALAGRISGSWSDPGRRFYSNR</sequence>
<dbReference type="InterPro" id="IPR006638">
    <property type="entry name" value="Elp3/MiaA/NifB-like_rSAM"/>
</dbReference>
<protein>
    <submittedName>
        <fullName evidence="8">TIGR04013 family B12-binding domain/radical SAM domain-containing protein</fullName>
    </submittedName>
</protein>
<dbReference type="Gene3D" id="3.40.50.280">
    <property type="entry name" value="Cobalamin-binding domain"/>
    <property type="match status" value="1"/>
</dbReference>
<keyword evidence="2" id="KW-0004">4Fe-4S</keyword>
<dbReference type="Proteomes" id="UP000292580">
    <property type="component" value="Unassembled WGS sequence"/>
</dbReference>
<keyword evidence="9" id="KW-1185">Reference proteome</keyword>
<dbReference type="InterPro" id="IPR007197">
    <property type="entry name" value="rSAM"/>
</dbReference>
<keyword evidence="4" id="KW-0479">Metal-binding</keyword>
<dbReference type="SUPFAM" id="SSF102114">
    <property type="entry name" value="Radical SAM enzymes"/>
    <property type="match status" value="1"/>
</dbReference>
<keyword evidence="3" id="KW-0949">S-adenosyl-L-methionine</keyword>
<evidence type="ECO:0000256" key="5">
    <source>
        <dbReference type="ARBA" id="ARBA00023004"/>
    </source>
</evidence>
<dbReference type="CDD" id="cd01335">
    <property type="entry name" value="Radical_SAM"/>
    <property type="match status" value="1"/>
</dbReference>
<evidence type="ECO:0000256" key="1">
    <source>
        <dbReference type="ARBA" id="ARBA00001966"/>
    </source>
</evidence>
<evidence type="ECO:0000256" key="4">
    <source>
        <dbReference type="ARBA" id="ARBA00022723"/>
    </source>
</evidence>
<name>A0A483CR78_9EURY</name>
<dbReference type="GO" id="GO:0046872">
    <property type="term" value="F:metal ion binding"/>
    <property type="evidence" value="ECO:0007669"/>
    <property type="project" value="UniProtKB-KW"/>
</dbReference>
<feature type="domain" description="Radical SAM core" evidence="7">
    <location>
        <begin position="132"/>
        <end position="360"/>
    </location>
</feature>
<dbReference type="OrthoDB" id="2305at2157"/>
<evidence type="ECO:0000313" key="8">
    <source>
        <dbReference type="EMBL" id="TAJ43821.1"/>
    </source>
</evidence>
<dbReference type="InterPro" id="IPR051198">
    <property type="entry name" value="BchE-like"/>
</dbReference>
<dbReference type="InterPro" id="IPR023404">
    <property type="entry name" value="rSAM_horseshoe"/>
</dbReference>
<comment type="caution">
    <text evidence="8">The sequence shown here is derived from an EMBL/GenBank/DDBJ whole genome shotgun (WGS) entry which is preliminary data.</text>
</comment>
<dbReference type="GO" id="GO:0051539">
    <property type="term" value="F:4 iron, 4 sulfur cluster binding"/>
    <property type="evidence" value="ECO:0007669"/>
    <property type="project" value="UniProtKB-KW"/>
</dbReference>
<gene>
    <name evidence="8" type="ORF">CUJ86_07070</name>
</gene>
<dbReference type="InterPro" id="IPR023980">
    <property type="entry name" value="CHP04013_B12-bd/rSAM"/>
</dbReference>
<dbReference type="PANTHER" id="PTHR43409">
    <property type="entry name" value="ANAEROBIC MAGNESIUM-PROTOPORPHYRIN IX MONOMETHYL ESTER CYCLASE-RELATED"/>
    <property type="match status" value="1"/>
</dbReference>
<evidence type="ECO:0000256" key="3">
    <source>
        <dbReference type="ARBA" id="ARBA00022691"/>
    </source>
</evidence>
<dbReference type="Pfam" id="PF04055">
    <property type="entry name" value="Radical_SAM"/>
    <property type="match status" value="1"/>
</dbReference>
<dbReference type="PROSITE" id="PS01278">
    <property type="entry name" value="MTTASE_RADICAL"/>
    <property type="match status" value="1"/>
</dbReference>
<evidence type="ECO:0000256" key="6">
    <source>
        <dbReference type="ARBA" id="ARBA00023014"/>
    </source>
</evidence>
<keyword evidence="5" id="KW-0408">Iron</keyword>
<dbReference type="Gene3D" id="3.80.30.20">
    <property type="entry name" value="tm_1862 like domain"/>
    <property type="match status" value="1"/>
</dbReference>
<evidence type="ECO:0000256" key="2">
    <source>
        <dbReference type="ARBA" id="ARBA00022485"/>
    </source>
</evidence>
<proteinExistence type="predicted"/>
<dbReference type="RefSeq" id="WP_130646876.1">
    <property type="nucleotide sequence ID" value="NZ_PGCL01000003.1"/>
</dbReference>
<organism evidence="8 9">
    <name type="scientific">Methanofollis fontis</name>
    <dbReference type="NCBI Taxonomy" id="2052832"/>
    <lineage>
        <taxon>Archaea</taxon>
        <taxon>Methanobacteriati</taxon>
        <taxon>Methanobacteriota</taxon>
        <taxon>Stenosarchaea group</taxon>
        <taxon>Methanomicrobia</taxon>
        <taxon>Methanomicrobiales</taxon>
        <taxon>Methanomicrobiaceae</taxon>
        <taxon>Methanofollis</taxon>
    </lineage>
</organism>
<reference evidence="8 9" key="1">
    <citation type="submission" date="2017-11" db="EMBL/GenBank/DDBJ databases">
        <title>Isolation and Characterization of Methanofollis Species from Methane Seep Offshore SW Taiwan.</title>
        <authorList>
            <person name="Teng N.-H."/>
            <person name="Lai M.-C."/>
            <person name="Chen S.-C."/>
        </authorList>
    </citation>
    <scope>NUCLEOTIDE SEQUENCE [LARGE SCALE GENOMIC DNA]</scope>
    <source>
        <strain evidence="8 9">FWC-SCC2</strain>
    </source>
</reference>
<evidence type="ECO:0000259" key="7">
    <source>
        <dbReference type="PROSITE" id="PS51918"/>
    </source>
</evidence>
<dbReference type="AlphaFoldDB" id="A0A483CR78"/>
<dbReference type="SFLD" id="SFLDS00029">
    <property type="entry name" value="Radical_SAM"/>
    <property type="match status" value="1"/>
</dbReference>
<evidence type="ECO:0000313" key="9">
    <source>
        <dbReference type="Proteomes" id="UP000292580"/>
    </source>
</evidence>
<dbReference type="NCBIfam" id="TIGR04013">
    <property type="entry name" value="B12_SAM_MJ_1487"/>
    <property type="match status" value="1"/>
</dbReference>
<dbReference type="InterPro" id="IPR058240">
    <property type="entry name" value="rSAM_sf"/>
</dbReference>
<dbReference type="SFLD" id="SFLDG01082">
    <property type="entry name" value="B12-binding_domain_containing"/>
    <property type="match status" value="1"/>
</dbReference>
<dbReference type="GO" id="GO:0003824">
    <property type="term" value="F:catalytic activity"/>
    <property type="evidence" value="ECO:0007669"/>
    <property type="project" value="InterPro"/>
</dbReference>
<keyword evidence="6" id="KW-0411">Iron-sulfur</keyword>
<dbReference type="PROSITE" id="PS51918">
    <property type="entry name" value="RADICAL_SAM"/>
    <property type="match status" value="1"/>
</dbReference>